<dbReference type="Proteomes" id="UP000594262">
    <property type="component" value="Unplaced"/>
</dbReference>
<sequence>MATQTAVLDLGASTCKFGLSTDADPRVIPNCISKAKNERRKVFYGDQLSDCKDFSGLFYVLPFQKGYLVNWDVQRQLFDYMFSKENLKVDVTETNLVYTEPIFNFTSIKECLDEIFFEEHQFKAVCRKRTAELANFKHAAESAKNPLCSLIVDSGFSFTHILPVCQGQILKRSARRIDVGGKVMTNYLKEIISYRQLHVLDETYVMNQVKEDCCFVSTDFNHDMETTKQKRKLNTIARDYILPDYTNVKRGYIRPIEEMWTKFTGTEQLLKMNNERFTVPELLFNPSDVGIQQMGIPEAIHHSIQTTEVLQQPHFYQNIILIGGNAAIPGYHKRVTSDVRKLCPDVFDLDILCPDNPATYAWQGGVTLSKTADFVSKYCITKAEYEESGKNICFQKFDK</sequence>
<evidence type="ECO:0000256" key="1">
    <source>
        <dbReference type="ARBA" id="ARBA00004123"/>
    </source>
</evidence>
<evidence type="ECO:0000313" key="9">
    <source>
        <dbReference type="Proteomes" id="UP000594262"/>
    </source>
</evidence>
<evidence type="ECO:0000256" key="5">
    <source>
        <dbReference type="ARBA" id="ARBA00023212"/>
    </source>
</evidence>
<dbReference type="Gene3D" id="2.30.36.70">
    <property type="entry name" value="Actin, Chain A, domain 2"/>
    <property type="match status" value="1"/>
</dbReference>
<dbReference type="GO" id="GO:0005856">
    <property type="term" value="C:cytoskeleton"/>
    <property type="evidence" value="ECO:0007669"/>
    <property type="project" value="UniProtKB-SubCell"/>
</dbReference>
<evidence type="ECO:0000256" key="7">
    <source>
        <dbReference type="ARBA" id="ARBA00074635"/>
    </source>
</evidence>
<dbReference type="FunFam" id="3.90.640.10:FF:000014">
    <property type="entry name" value="Putative actin-related protein 6"/>
    <property type="match status" value="1"/>
</dbReference>
<protein>
    <recommendedName>
        <fullName evidence="7">Actin-related protein 6</fullName>
    </recommendedName>
</protein>
<keyword evidence="6" id="KW-0539">Nucleus</keyword>
<dbReference type="PANTHER" id="PTHR11937">
    <property type="entry name" value="ACTIN"/>
    <property type="match status" value="1"/>
</dbReference>
<dbReference type="SMART" id="SM00268">
    <property type="entry name" value="ACTIN"/>
    <property type="match status" value="1"/>
</dbReference>
<dbReference type="Gene3D" id="3.30.420.40">
    <property type="match status" value="2"/>
</dbReference>
<keyword evidence="4" id="KW-0963">Cytoplasm</keyword>
<name>A0A7M5UKQ1_9CNID</name>
<evidence type="ECO:0000256" key="3">
    <source>
        <dbReference type="ARBA" id="ARBA00005665"/>
    </source>
</evidence>
<dbReference type="Gene3D" id="3.90.640.10">
    <property type="entry name" value="Actin, Chain A, domain 4"/>
    <property type="match status" value="1"/>
</dbReference>
<keyword evidence="9" id="KW-1185">Reference proteome</keyword>
<evidence type="ECO:0000256" key="2">
    <source>
        <dbReference type="ARBA" id="ARBA00004245"/>
    </source>
</evidence>
<dbReference type="OrthoDB" id="6220758at2759"/>
<dbReference type="RefSeq" id="XP_066930894.1">
    <property type="nucleotide sequence ID" value="XM_067074793.1"/>
</dbReference>
<evidence type="ECO:0000256" key="6">
    <source>
        <dbReference type="ARBA" id="ARBA00023242"/>
    </source>
</evidence>
<reference evidence="8" key="1">
    <citation type="submission" date="2021-01" db="UniProtKB">
        <authorList>
            <consortium name="EnsemblMetazoa"/>
        </authorList>
    </citation>
    <scope>IDENTIFICATION</scope>
</reference>
<organism evidence="8 9">
    <name type="scientific">Clytia hemisphaerica</name>
    <dbReference type="NCBI Taxonomy" id="252671"/>
    <lineage>
        <taxon>Eukaryota</taxon>
        <taxon>Metazoa</taxon>
        <taxon>Cnidaria</taxon>
        <taxon>Hydrozoa</taxon>
        <taxon>Hydroidolina</taxon>
        <taxon>Leptothecata</taxon>
        <taxon>Obeliida</taxon>
        <taxon>Clytiidae</taxon>
        <taxon>Clytia</taxon>
    </lineage>
</organism>
<dbReference type="AlphaFoldDB" id="A0A7M5UKQ1"/>
<comment type="similarity">
    <text evidence="3">Belongs to the actin family. ARP6 subfamily.</text>
</comment>
<accession>A0A7M5UKQ1</accession>
<dbReference type="FunFam" id="2.30.36.70:FF:000003">
    <property type="entry name" value="Actin-related protein 6"/>
    <property type="match status" value="1"/>
</dbReference>
<evidence type="ECO:0000256" key="4">
    <source>
        <dbReference type="ARBA" id="ARBA00022490"/>
    </source>
</evidence>
<proteinExistence type="inferred from homology"/>
<comment type="subcellular location">
    <subcellularLocation>
        <location evidence="2">Cytoplasm</location>
        <location evidence="2">Cytoskeleton</location>
    </subcellularLocation>
    <subcellularLocation>
        <location evidence="1">Nucleus</location>
    </subcellularLocation>
</comment>
<dbReference type="GO" id="GO:0005634">
    <property type="term" value="C:nucleus"/>
    <property type="evidence" value="ECO:0007669"/>
    <property type="project" value="UniProtKB-SubCell"/>
</dbReference>
<evidence type="ECO:0000313" key="8">
    <source>
        <dbReference type="EnsemblMetazoa" id="CLYHEMP011310.1"/>
    </source>
</evidence>
<dbReference type="Pfam" id="PF00022">
    <property type="entry name" value="Actin"/>
    <property type="match status" value="1"/>
</dbReference>
<dbReference type="CDD" id="cd10210">
    <property type="entry name" value="ASKHA_NBD_Arp6"/>
    <property type="match status" value="1"/>
</dbReference>
<dbReference type="EnsemblMetazoa" id="CLYHEMT011310.1">
    <property type="protein sequence ID" value="CLYHEMP011310.1"/>
    <property type="gene ID" value="CLYHEMG011310"/>
</dbReference>
<dbReference type="GeneID" id="136818452"/>
<dbReference type="InterPro" id="IPR043129">
    <property type="entry name" value="ATPase_NBD"/>
</dbReference>
<dbReference type="InterPro" id="IPR004000">
    <property type="entry name" value="Actin"/>
</dbReference>
<keyword evidence="5" id="KW-0206">Cytoskeleton</keyword>
<dbReference type="SUPFAM" id="SSF53067">
    <property type="entry name" value="Actin-like ATPase domain"/>
    <property type="match status" value="2"/>
</dbReference>